<keyword evidence="1" id="KW-0472">Membrane</keyword>
<name>A0ABV7PR65_9ACTN</name>
<sequence length="142" mass="15183">MPDTKTTVEFDQWRRGVERRFFALESFLIRSLVFAACGLIAIGCMLPVYSDFDEDIVPTMRLATAPFAALSSADQVDDRSYAVVAGIGLLGLLTCAVVALGVGAAQCGRNAGRPTLRTAKVVFWLMLVGSLVPLLARTTPSG</sequence>
<reference evidence="3" key="1">
    <citation type="journal article" date="2019" name="Int. J. Syst. Evol. Microbiol.">
        <title>The Global Catalogue of Microorganisms (GCM) 10K type strain sequencing project: providing services to taxonomists for standard genome sequencing and annotation.</title>
        <authorList>
            <consortium name="The Broad Institute Genomics Platform"/>
            <consortium name="The Broad Institute Genome Sequencing Center for Infectious Disease"/>
            <person name="Wu L."/>
            <person name="Ma J."/>
        </authorList>
    </citation>
    <scope>NUCLEOTIDE SEQUENCE [LARGE SCALE GENOMIC DNA]</scope>
    <source>
        <strain evidence="3">CGMCC 4.7396</strain>
    </source>
</reference>
<keyword evidence="3" id="KW-1185">Reference proteome</keyword>
<feature type="transmembrane region" description="Helical" evidence="1">
    <location>
        <begin position="117"/>
        <end position="136"/>
    </location>
</feature>
<gene>
    <name evidence="2" type="ORF">ACFO8M_00505</name>
</gene>
<comment type="caution">
    <text evidence="2">The sequence shown here is derived from an EMBL/GenBank/DDBJ whole genome shotgun (WGS) entry which is preliminary data.</text>
</comment>
<accession>A0ABV7PR65</accession>
<evidence type="ECO:0000313" key="3">
    <source>
        <dbReference type="Proteomes" id="UP001595712"/>
    </source>
</evidence>
<keyword evidence="1" id="KW-1133">Transmembrane helix</keyword>
<dbReference type="EMBL" id="JBHRWO010000002">
    <property type="protein sequence ID" value="MFC3490970.1"/>
    <property type="molecule type" value="Genomic_DNA"/>
</dbReference>
<proteinExistence type="predicted"/>
<dbReference type="RefSeq" id="WP_387969020.1">
    <property type="nucleotide sequence ID" value="NZ_JBHRWO010000002.1"/>
</dbReference>
<evidence type="ECO:0000313" key="2">
    <source>
        <dbReference type="EMBL" id="MFC3490970.1"/>
    </source>
</evidence>
<organism evidence="2 3">
    <name type="scientific">Glycomyces rhizosphaerae</name>
    <dbReference type="NCBI Taxonomy" id="2054422"/>
    <lineage>
        <taxon>Bacteria</taxon>
        <taxon>Bacillati</taxon>
        <taxon>Actinomycetota</taxon>
        <taxon>Actinomycetes</taxon>
        <taxon>Glycomycetales</taxon>
        <taxon>Glycomycetaceae</taxon>
        <taxon>Glycomyces</taxon>
    </lineage>
</organism>
<dbReference type="Proteomes" id="UP001595712">
    <property type="component" value="Unassembled WGS sequence"/>
</dbReference>
<feature type="transmembrane region" description="Helical" evidence="1">
    <location>
        <begin position="21"/>
        <end position="49"/>
    </location>
</feature>
<keyword evidence="1" id="KW-0812">Transmembrane</keyword>
<feature type="transmembrane region" description="Helical" evidence="1">
    <location>
        <begin position="81"/>
        <end position="105"/>
    </location>
</feature>
<protein>
    <recommendedName>
        <fullName evidence="4">Transmembrane protein</fullName>
    </recommendedName>
</protein>
<evidence type="ECO:0008006" key="4">
    <source>
        <dbReference type="Google" id="ProtNLM"/>
    </source>
</evidence>
<evidence type="ECO:0000256" key="1">
    <source>
        <dbReference type="SAM" id="Phobius"/>
    </source>
</evidence>